<reference evidence="4" key="2">
    <citation type="submission" date="2016-04" db="EMBL/GenBank/DDBJ databases">
        <authorList>
            <person name="Shah S.A."/>
            <person name="Garrett R.A."/>
        </authorList>
    </citation>
    <scope>NUCLEOTIDE SEQUENCE [LARGE SCALE GENOMIC DNA]</scope>
    <source>
        <strain evidence="4">ATCC 35091 / DSM 1616 / JCM 8930 / NBRC 15331 / P1</strain>
    </source>
</reference>
<organism evidence="3 4">
    <name type="scientific">Saccharolobus solfataricus</name>
    <name type="common">Sulfolobus solfataricus</name>
    <dbReference type="NCBI Taxonomy" id="2287"/>
    <lineage>
        <taxon>Archaea</taxon>
        <taxon>Thermoproteota</taxon>
        <taxon>Thermoprotei</taxon>
        <taxon>Sulfolobales</taxon>
        <taxon>Sulfolobaceae</taxon>
        <taxon>Saccharolobus</taxon>
    </lineage>
</organism>
<evidence type="ECO:0000313" key="2">
    <source>
        <dbReference type="EMBL" id="QPG49179.1"/>
    </source>
</evidence>
<protein>
    <submittedName>
        <fullName evidence="3">Uncharacterized protein</fullName>
    </submittedName>
</protein>
<gene>
    <name evidence="2" type="ORF">HFC64_04250</name>
    <name evidence="3" type="ORF">SSOP1_0888</name>
</gene>
<evidence type="ECO:0000313" key="4">
    <source>
        <dbReference type="Proteomes" id="UP000076770"/>
    </source>
</evidence>
<dbReference type="GeneID" id="27427176"/>
<evidence type="ECO:0000313" key="5">
    <source>
        <dbReference type="Proteomes" id="UP000594632"/>
    </source>
</evidence>
<evidence type="ECO:0000313" key="3">
    <source>
        <dbReference type="EMBL" id="SAI84442.1"/>
    </source>
</evidence>
<dbReference type="RefSeq" id="WP_010923132.1">
    <property type="nucleotide sequence ID" value="NZ_LT549890.1"/>
</dbReference>
<dbReference type="AlphaFoldDB" id="A0A157SZC2"/>
<reference evidence="3" key="1">
    <citation type="submission" date="2016-04" db="EMBL/GenBank/DDBJ databases">
        <authorList>
            <person name="Evans L.H."/>
            <person name="Alamgir A."/>
            <person name="Owens N."/>
            <person name="Weber N.D."/>
            <person name="Virtaneva K."/>
            <person name="Barbian K."/>
            <person name="Babar A."/>
            <person name="Rosenke K."/>
        </authorList>
    </citation>
    <scope>NUCLEOTIDE SEQUENCE</scope>
    <source>
        <strain evidence="3">P1</strain>
    </source>
</reference>
<evidence type="ECO:0000256" key="1">
    <source>
        <dbReference type="SAM" id="MobiDB-lite"/>
    </source>
</evidence>
<dbReference type="Proteomes" id="UP000076770">
    <property type="component" value="Chromosome i"/>
</dbReference>
<dbReference type="PATRIC" id="fig|2287.9.peg.901"/>
<proteinExistence type="predicted"/>
<name>A0A157SZC2_SACSO</name>
<dbReference type="EMBL" id="CP050869">
    <property type="protein sequence ID" value="QPG49179.1"/>
    <property type="molecule type" value="Genomic_DNA"/>
</dbReference>
<dbReference type="Proteomes" id="UP000594632">
    <property type="component" value="Chromosome"/>
</dbReference>
<dbReference type="EMBL" id="LT549890">
    <property type="protein sequence ID" value="SAI84442.1"/>
    <property type="molecule type" value="Genomic_DNA"/>
</dbReference>
<dbReference type="GeneID" id="1455104"/>
<reference evidence="2 5" key="3">
    <citation type="journal article" date="2020" name="Nat. Commun.">
        <title>The structures of two archaeal type IV pili illuminate evolutionary relationships.</title>
        <authorList>
            <person name="Wang F."/>
            <person name="Baquero D.P."/>
            <person name="Su Z."/>
            <person name="Beltran L.C."/>
            <person name="Prangishvili D."/>
            <person name="Krupovic M."/>
            <person name="Egelman E.H."/>
        </authorList>
    </citation>
    <scope>NUCLEOTIDE SEQUENCE [LARGE SCALE GENOMIC DNA]</scope>
    <source>
        <strain evidence="2 5">POZ149</strain>
    </source>
</reference>
<sequence>MLINYDITLLVAFSSANCVPLVSFKPNVANADIIPHNAKNVITIQEFAKYCEGSPSRPTSSIGIKPPSTAAANCIP</sequence>
<accession>A0A157SZC2</accession>
<feature type="region of interest" description="Disordered" evidence="1">
    <location>
        <begin position="56"/>
        <end position="76"/>
    </location>
</feature>